<dbReference type="Pfam" id="PF05292">
    <property type="entry name" value="MCD"/>
    <property type="match status" value="1"/>
</dbReference>
<feature type="domain" description="Malonyl-CoA decarboxylase C-terminal" evidence="1">
    <location>
        <begin position="109"/>
        <end position="345"/>
    </location>
</feature>
<evidence type="ECO:0000259" key="2">
    <source>
        <dbReference type="Pfam" id="PF17408"/>
    </source>
</evidence>
<dbReference type="InterPro" id="IPR042303">
    <property type="entry name" value="Malonyl_CoA_deC_C_sf"/>
</dbReference>
<dbReference type="AlphaFoldDB" id="A0A255GTA2"/>
<dbReference type="PANTHER" id="PTHR28641">
    <property type="match status" value="1"/>
</dbReference>
<dbReference type="PANTHER" id="PTHR28641:SF1">
    <property type="entry name" value="MALONYL-COA DECARBOXYLASE, MITOCHONDRIAL"/>
    <property type="match status" value="1"/>
</dbReference>
<dbReference type="InterPro" id="IPR038351">
    <property type="entry name" value="MCD_N_sf"/>
</dbReference>
<dbReference type="InterPro" id="IPR007956">
    <property type="entry name" value="Malonyl_CoA_deC_C"/>
</dbReference>
<dbReference type="Pfam" id="PF17408">
    <property type="entry name" value="MCD_N"/>
    <property type="match status" value="1"/>
</dbReference>
<organism evidence="3 4">
    <name type="scientific">Enemella dayhoffiae</name>
    <dbReference type="NCBI Taxonomy" id="2016507"/>
    <lineage>
        <taxon>Bacteria</taxon>
        <taxon>Bacillati</taxon>
        <taxon>Actinomycetota</taxon>
        <taxon>Actinomycetes</taxon>
        <taxon>Propionibacteriales</taxon>
        <taxon>Propionibacteriaceae</taxon>
        <taxon>Enemella</taxon>
    </lineage>
</organism>
<proteinExistence type="predicted"/>
<evidence type="ECO:0000259" key="1">
    <source>
        <dbReference type="Pfam" id="PF05292"/>
    </source>
</evidence>
<evidence type="ECO:0000313" key="4">
    <source>
        <dbReference type="Proteomes" id="UP000216311"/>
    </source>
</evidence>
<comment type="caution">
    <text evidence="3">The sequence shown here is derived from an EMBL/GenBank/DDBJ whole genome shotgun (WGS) entry which is preliminary data.</text>
</comment>
<evidence type="ECO:0000313" key="3">
    <source>
        <dbReference type="EMBL" id="OYO18702.1"/>
    </source>
</evidence>
<dbReference type="RefSeq" id="WP_094364935.1">
    <property type="nucleotide sequence ID" value="NZ_NMVQ01000043.1"/>
</dbReference>
<dbReference type="GO" id="GO:0050080">
    <property type="term" value="F:malonyl-CoA decarboxylase activity"/>
    <property type="evidence" value="ECO:0007669"/>
    <property type="project" value="InterPro"/>
</dbReference>
<dbReference type="Proteomes" id="UP000216311">
    <property type="component" value="Unassembled WGS sequence"/>
</dbReference>
<dbReference type="InterPro" id="IPR035372">
    <property type="entry name" value="MCD_N"/>
</dbReference>
<dbReference type="InterPro" id="IPR038917">
    <property type="entry name" value="Malonyl_CoA_deC"/>
</dbReference>
<name>A0A255GTA2_9ACTN</name>
<keyword evidence="4" id="KW-1185">Reference proteome</keyword>
<dbReference type="Gene3D" id="1.20.140.90">
    <property type="entry name" value="Malonyl-CoA decarboxylase, oligemerization domain"/>
    <property type="match status" value="1"/>
</dbReference>
<dbReference type="OrthoDB" id="5292736at2"/>
<protein>
    <submittedName>
        <fullName evidence="3">MCD, Malonyl-CoA decarboxylase MCD</fullName>
    </submittedName>
</protein>
<accession>A0A255GTA2</accession>
<reference evidence="3 4" key="1">
    <citation type="submission" date="2017-07" db="EMBL/GenBank/DDBJ databases">
        <title>Draft whole genome sequences of clinical Proprionibacteriaceae strains.</title>
        <authorList>
            <person name="Bernier A.-M."/>
            <person name="Bernard K."/>
            <person name="Domingo M.-C."/>
        </authorList>
    </citation>
    <scope>NUCLEOTIDE SEQUENCE [LARGE SCALE GENOMIC DNA]</scope>
    <source>
        <strain evidence="3 4">NML 130396</strain>
    </source>
</reference>
<dbReference type="EMBL" id="NMVQ01000043">
    <property type="protein sequence ID" value="OYO18702.1"/>
    <property type="molecule type" value="Genomic_DNA"/>
</dbReference>
<gene>
    <name evidence="3" type="ORF">CGZ93_14900</name>
</gene>
<feature type="domain" description="Malonyl-CoA decarboxylase N-terminal" evidence="2">
    <location>
        <begin position="23"/>
        <end position="106"/>
    </location>
</feature>
<sequence>MAAYAELDDRDRRSFFVMLRDDFGVSAEAIEQAYAAWARDRSATAEAALFEVVEPRRQELLRRLNSATGGTARLVRMRADLLTAIGADPSLAAVDVDFAHLFRSWFNRGFLAMRRIDWTSSAALLELIMNYETVHPMTGWADLRRRMEPADHRLYAFFHPATGKEPLIFVEVALTDHVPGTIAEVLTAPVPDRPVPADTAVFYSINNTLAGLRRVNFGNFLIKQVVADLSAELLELHTFVTLSPAPGFAAWLAGSAEPRDRELVDRLGADWVNDPGLVDDLRPAVEAAAARYFVTARDHRGRPVDPVARFHLGNGAAVWRTNWPADRAPGALRRAYGLMVNYRYEPDHIEANHEAYVRDGVIAHHPDIAAQLTREREER</sequence>
<dbReference type="Gene3D" id="3.40.630.150">
    <property type="entry name" value="Malonyl-CoA decarboxylase, catalytic domain"/>
    <property type="match status" value="1"/>
</dbReference>
<dbReference type="GO" id="GO:0006633">
    <property type="term" value="P:fatty acid biosynthetic process"/>
    <property type="evidence" value="ECO:0007669"/>
    <property type="project" value="InterPro"/>
</dbReference>